<evidence type="ECO:0000259" key="12">
    <source>
        <dbReference type="Pfam" id="PF08263"/>
    </source>
</evidence>
<evidence type="ECO:0000256" key="6">
    <source>
        <dbReference type="ARBA" id="ARBA00022737"/>
    </source>
</evidence>
<feature type="domain" description="Leucine-rich repeat-containing N-terminal plant-type" evidence="12">
    <location>
        <begin position="256"/>
        <end position="289"/>
    </location>
</feature>
<evidence type="ECO:0000256" key="9">
    <source>
        <dbReference type="ARBA" id="ARBA00041871"/>
    </source>
</evidence>
<keyword evidence="14" id="KW-1185">Reference proteome</keyword>
<evidence type="ECO:0000256" key="5">
    <source>
        <dbReference type="ARBA" id="ARBA00022729"/>
    </source>
</evidence>
<dbReference type="InterPro" id="IPR032675">
    <property type="entry name" value="LRR_dom_sf"/>
</dbReference>
<keyword evidence="4" id="KW-0433">Leucine-rich repeat</keyword>
<evidence type="ECO:0000256" key="2">
    <source>
        <dbReference type="ARBA" id="ARBA00022512"/>
    </source>
</evidence>
<feature type="chain" id="PRO_5047323301" description="Cell wall hydroxyproline-rich glycoprotein" evidence="11">
    <location>
        <begin position="18"/>
        <end position="624"/>
    </location>
</feature>
<dbReference type="PANTHER" id="PTHR32093:SF121">
    <property type="entry name" value="LEUCINE-RICH REPEAT EXTENSIN-LIKE PROTEIN 6"/>
    <property type="match status" value="1"/>
</dbReference>
<evidence type="ECO:0000256" key="8">
    <source>
        <dbReference type="ARBA" id="ARBA00023316"/>
    </source>
</evidence>
<organism evidence="13 14">
    <name type="scientific">Brassica rapa subsp. trilocularis</name>
    <dbReference type="NCBI Taxonomy" id="1813537"/>
    <lineage>
        <taxon>Eukaryota</taxon>
        <taxon>Viridiplantae</taxon>
        <taxon>Streptophyta</taxon>
        <taxon>Embryophyta</taxon>
        <taxon>Tracheophyta</taxon>
        <taxon>Spermatophyta</taxon>
        <taxon>Magnoliopsida</taxon>
        <taxon>eudicotyledons</taxon>
        <taxon>Gunneridae</taxon>
        <taxon>Pentapetalae</taxon>
        <taxon>rosids</taxon>
        <taxon>malvids</taxon>
        <taxon>Brassicales</taxon>
        <taxon>Brassicaceae</taxon>
        <taxon>Brassiceae</taxon>
        <taxon>Brassica</taxon>
    </lineage>
</organism>
<name>A0ABQ7NY73_BRACM</name>
<dbReference type="Pfam" id="PF08263">
    <property type="entry name" value="LRRNT_2"/>
    <property type="match status" value="2"/>
</dbReference>
<dbReference type="PANTHER" id="PTHR32093">
    <property type="entry name" value="LEUCINE-RICH REPEAT EXTENSIN-LIKE PROTEIN 3-RELATED"/>
    <property type="match status" value="1"/>
</dbReference>
<evidence type="ECO:0000256" key="1">
    <source>
        <dbReference type="ARBA" id="ARBA00004191"/>
    </source>
</evidence>
<dbReference type="Gene3D" id="3.80.10.10">
    <property type="entry name" value="Ribonuclease Inhibitor"/>
    <property type="match status" value="3"/>
</dbReference>
<keyword evidence="8" id="KW-0961">Cell wall biogenesis/degradation</keyword>
<keyword evidence="6" id="KW-0677">Repeat</keyword>
<sequence>MSFLGLLFHLLPRPSSSSFHLQYSSHQPMLRSCPHWPHPIANPRLLKAYTALQAWKHTITSDPNGFTSNWYGPHVCNCTGVFYAQALDNPYVLNRANIAGFLPLELCLLTDLALFHINSNRFEGQLPKSLNCLKLLHELDVSNNKLSDEFPSVIFSLPSMKFLDIGLMISTAMLPTNIGNSQVSILVFANNYLQGSCVPPKPFLFQCRFLASCFIFFLVLLPQAFTYNTLPINPCSVHGPHWPPPIANPRLLKAYTALQAWKHTMTSDPNGFTSNWCGPNVCNYTGVFCAQALDNPYVLTVAGIDLNWANIAGYLPLELGLLTDLALFHINSNRFEGQLPKSLNCLKLLHELDVSNNKLSGEFPSVIFSLPSLKFLDIRFNELYGDVPSQLFDLNLDALFINNNKFRIRLPKNIGNSQVSVLVLANNDLQGSCLPPSFYKMGKTLHEVILTNSQIGGCLNREVGLLNQLTVFDVSFNNLVGSLPETMGDMMSLEQLNIANNKFSGHIPESICRLPNLENFTYSYNFFSGEPPVCLRLQEFDDRKNCLPLRPMQRSPAECKSFSSYPINCASFGCAPPSPPPPPPSPPPPPPPSPPPPPYVYPSPPPPPYVYPSPPCTLPTPVHY</sequence>
<evidence type="ECO:0000256" key="10">
    <source>
        <dbReference type="SAM" id="MobiDB-lite"/>
    </source>
</evidence>
<dbReference type="InterPro" id="IPR013210">
    <property type="entry name" value="LRR_N_plant-typ"/>
</dbReference>
<keyword evidence="5 11" id="KW-0732">Signal</keyword>
<gene>
    <name evidence="13" type="primary">A01p043740.1_BraROA</name>
    <name evidence="13" type="ORF">IGI04_003123</name>
</gene>
<evidence type="ECO:0000313" key="14">
    <source>
        <dbReference type="Proteomes" id="UP000823674"/>
    </source>
</evidence>
<proteinExistence type="predicted"/>
<keyword evidence="3" id="KW-0964">Secreted</keyword>
<keyword evidence="2" id="KW-0134">Cell wall</keyword>
<comment type="subcellular location">
    <subcellularLocation>
        <location evidence="1">Secreted</location>
        <location evidence="1">Cell wall</location>
    </subcellularLocation>
</comment>
<dbReference type="EMBL" id="JADBGQ010000001">
    <property type="protein sequence ID" value="KAG5415556.1"/>
    <property type="molecule type" value="Genomic_DNA"/>
</dbReference>
<feature type="domain" description="Leucine-rich repeat-containing N-terminal plant-type" evidence="12">
    <location>
        <begin position="50"/>
        <end position="81"/>
    </location>
</feature>
<feature type="signal peptide" evidence="11">
    <location>
        <begin position="1"/>
        <end position="17"/>
    </location>
</feature>
<evidence type="ECO:0000256" key="3">
    <source>
        <dbReference type="ARBA" id="ARBA00022525"/>
    </source>
</evidence>
<protein>
    <recommendedName>
        <fullName evidence="9">Cell wall hydroxyproline-rich glycoprotein</fullName>
    </recommendedName>
</protein>
<dbReference type="Pfam" id="PF00560">
    <property type="entry name" value="LRR_1"/>
    <property type="match status" value="3"/>
</dbReference>
<dbReference type="Proteomes" id="UP000823674">
    <property type="component" value="Chromosome A01"/>
</dbReference>
<accession>A0ABQ7NY73</accession>
<evidence type="ECO:0000256" key="7">
    <source>
        <dbReference type="ARBA" id="ARBA00023278"/>
    </source>
</evidence>
<feature type="region of interest" description="Disordered" evidence="10">
    <location>
        <begin position="577"/>
        <end position="599"/>
    </location>
</feature>
<dbReference type="InterPro" id="IPR051582">
    <property type="entry name" value="LRR_extensin-like_regulator"/>
</dbReference>
<evidence type="ECO:0000313" key="13">
    <source>
        <dbReference type="EMBL" id="KAG5415556.1"/>
    </source>
</evidence>
<dbReference type="SUPFAM" id="SSF52058">
    <property type="entry name" value="L domain-like"/>
    <property type="match status" value="2"/>
</dbReference>
<comment type="caution">
    <text evidence="13">The sequence shown here is derived from an EMBL/GenBank/DDBJ whole genome shotgun (WGS) entry which is preliminary data.</text>
</comment>
<dbReference type="InterPro" id="IPR001611">
    <property type="entry name" value="Leu-rich_rpt"/>
</dbReference>
<keyword evidence="7" id="KW-0379">Hydroxylation</keyword>
<evidence type="ECO:0000256" key="4">
    <source>
        <dbReference type="ARBA" id="ARBA00022614"/>
    </source>
</evidence>
<reference evidence="13 14" key="1">
    <citation type="submission" date="2021-03" db="EMBL/GenBank/DDBJ databases">
        <authorList>
            <person name="King G.J."/>
            <person name="Bancroft I."/>
            <person name="Baten A."/>
            <person name="Bloomfield J."/>
            <person name="Borpatragohain P."/>
            <person name="He Z."/>
            <person name="Irish N."/>
            <person name="Irwin J."/>
            <person name="Liu K."/>
            <person name="Mauleon R.P."/>
            <person name="Moore J."/>
            <person name="Morris R."/>
            <person name="Ostergaard L."/>
            <person name="Wang B."/>
            <person name="Wells R."/>
        </authorList>
    </citation>
    <scope>NUCLEOTIDE SEQUENCE [LARGE SCALE GENOMIC DNA]</scope>
    <source>
        <strain evidence="13">R-o-18</strain>
        <tissue evidence="13">Leaf</tissue>
    </source>
</reference>
<evidence type="ECO:0000256" key="11">
    <source>
        <dbReference type="SAM" id="SignalP"/>
    </source>
</evidence>